<name>A0ABV3JTK9_STRON</name>
<evidence type="ECO:0000313" key="3">
    <source>
        <dbReference type="Proteomes" id="UP001552594"/>
    </source>
</evidence>
<dbReference type="RefSeq" id="WP_109282655.1">
    <property type="nucleotide sequence ID" value="NZ_JBFAUK010000004.1"/>
</dbReference>
<dbReference type="EMBL" id="JBFAUK010000004">
    <property type="protein sequence ID" value="MEV5506207.1"/>
    <property type="molecule type" value="Genomic_DNA"/>
</dbReference>
<reference evidence="2 3" key="1">
    <citation type="submission" date="2024-06" db="EMBL/GenBank/DDBJ databases">
        <title>The Natural Products Discovery Center: Release of the First 8490 Sequenced Strains for Exploring Actinobacteria Biosynthetic Diversity.</title>
        <authorList>
            <person name="Kalkreuter E."/>
            <person name="Kautsar S.A."/>
            <person name="Yang D."/>
            <person name="Bader C.D."/>
            <person name="Teijaro C.N."/>
            <person name="Fluegel L."/>
            <person name="Davis C.M."/>
            <person name="Simpson J.R."/>
            <person name="Lauterbach L."/>
            <person name="Steele A.D."/>
            <person name="Gui C."/>
            <person name="Meng S."/>
            <person name="Li G."/>
            <person name="Viehrig K."/>
            <person name="Ye F."/>
            <person name="Su P."/>
            <person name="Kiefer A.F."/>
            <person name="Nichols A."/>
            <person name="Cepeda A.J."/>
            <person name="Yan W."/>
            <person name="Fan B."/>
            <person name="Jiang Y."/>
            <person name="Adhikari A."/>
            <person name="Zheng C.-J."/>
            <person name="Schuster L."/>
            <person name="Cowan T.M."/>
            <person name="Smanski M.J."/>
            <person name="Chevrette M.G."/>
            <person name="De Carvalho L.P.S."/>
            <person name="Shen B."/>
        </authorList>
    </citation>
    <scope>NUCLEOTIDE SEQUENCE [LARGE SCALE GENOMIC DNA]</scope>
    <source>
        <strain evidence="2 3">NPDC052347</strain>
    </source>
</reference>
<sequence>MINTSQHFIDLHNVASLVLLTWPAVRSLAPSDEHAEILDQNVARRHQQRAALAERHKHFYHLHTLTSPAANSAAYAAVTAIAHRILKSTDQQALELVAPIQPRLQVIQGPEQDVGDTLRNSHRSSPPLRIILARHQRPTPGAMNSYRQQPHEWRPASKDPS</sequence>
<feature type="region of interest" description="Disordered" evidence="1">
    <location>
        <begin position="135"/>
        <end position="161"/>
    </location>
</feature>
<keyword evidence="3" id="KW-1185">Reference proteome</keyword>
<dbReference type="Proteomes" id="UP001552594">
    <property type="component" value="Unassembled WGS sequence"/>
</dbReference>
<feature type="compositionally biased region" description="Basic and acidic residues" evidence="1">
    <location>
        <begin position="149"/>
        <end position="161"/>
    </location>
</feature>
<comment type="caution">
    <text evidence="2">The sequence shown here is derived from an EMBL/GenBank/DDBJ whole genome shotgun (WGS) entry which is preliminary data.</text>
</comment>
<protein>
    <submittedName>
        <fullName evidence="2">Uncharacterized protein</fullName>
    </submittedName>
</protein>
<evidence type="ECO:0000313" key="2">
    <source>
        <dbReference type="EMBL" id="MEV5506207.1"/>
    </source>
</evidence>
<gene>
    <name evidence="2" type="ORF">AB0L16_06975</name>
</gene>
<organism evidence="2 3">
    <name type="scientific">Streptomyces orinoci</name>
    <name type="common">Streptoverticillium orinoci</name>
    <dbReference type="NCBI Taxonomy" id="67339"/>
    <lineage>
        <taxon>Bacteria</taxon>
        <taxon>Bacillati</taxon>
        <taxon>Actinomycetota</taxon>
        <taxon>Actinomycetes</taxon>
        <taxon>Kitasatosporales</taxon>
        <taxon>Streptomycetaceae</taxon>
        <taxon>Streptomyces</taxon>
    </lineage>
</organism>
<accession>A0ABV3JTK9</accession>
<proteinExistence type="predicted"/>
<evidence type="ECO:0000256" key="1">
    <source>
        <dbReference type="SAM" id="MobiDB-lite"/>
    </source>
</evidence>